<keyword evidence="2" id="KW-1185">Reference proteome</keyword>
<evidence type="ECO:0000313" key="1">
    <source>
        <dbReference type="EMBL" id="QEL19815.1"/>
    </source>
</evidence>
<organism evidence="1 2">
    <name type="scientific">Limnoglobus roseus</name>
    <dbReference type="NCBI Taxonomy" id="2598579"/>
    <lineage>
        <taxon>Bacteria</taxon>
        <taxon>Pseudomonadati</taxon>
        <taxon>Planctomycetota</taxon>
        <taxon>Planctomycetia</taxon>
        <taxon>Gemmatales</taxon>
        <taxon>Gemmataceae</taxon>
        <taxon>Limnoglobus</taxon>
    </lineage>
</organism>
<protein>
    <submittedName>
        <fullName evidence="1">Uncharacterized protein</fullName>
    </submittedName>
</protein>
<name>A0A5C1AMK4_9BACT</name>
<dbReference type="KEGG" id="lrs:PX52LOC_06895"/>
<dbReference type="RefSeq" id="WP_149114170.1">
    <property type="nucleotide sequence ID" value="NZ_CP042425.1"/>
</dbReference>
<dbReference type="EMBL" id="CP042425">
    <property type="protein sequence ID" value="QEL19815.1"/>
    <property type="molecule type" value="Genomic_DNA"/>
</dbReference>
<evidence type="ECO:0000313" key="2">
    <source>
        <dbReference type="Proteomes" id="UP000324974"/>
    </source>
</evidence>
<reference evidence="2" key="1">
    <citation type="submission" date="2019-08" db="EMBL/GenBank/DDBJ databases">
        <title>Limnoglobus roseus gen. nov., sp. nov., a novel freshwater planctomycete with a giant genome from the family Gemmataceae.</title>
        <authorList>
            <person name="Kulichevskaya I.S."/>
            <person name="Naumoff D.G."/>
            <person name="Miroshnikov K."/>
            <person name="Ivanova A."/>
            <person name="Philippov D.A."/>
            <person name="Hakobyan A."/>
            <person name="Rijpstra I.C."/>
            <person name="Sinninghe Damste J.S."/>
            <person name="Liesack W."/>
            <person name="Dedysh S.N."/>
        </authorList>
    </citation>
    <scope>NUCLEOTIDE SEQUENCE [LARGE SCALE GENOMIC DNA]</scope>
    <source>
        <strain evidence="2">PX52</strain>
    </source>
</reference>
<dbReference type="Proteomes" id="UP000324974">
    <property type="component" value="Chromosome"/>
</dbReference>
<proteinExistence type="predicted"/>
<accession>A0A5C1AMK4</accession>
<dbReference type="AlphaFoldDB" id="A0A5C1AMK4"/>
<gene>
    <name evidence="1" type="ORF">PX52LOC_06895</name>
</gene>
<sequence>MTRATHPTRTVFVPVSAVAIGWGPRCRWAEVTDAKTGERRRFPRDRTRLLGCTLCVPARSLAVEDGLHCVRIVGVREPVWVRLAVAEGEARLVA</sequence>